<accession>A0A5C3KKW5</accession>
<evidence type="ECO:0008006" key="3">
    <source>
        <dbReference type="Google" id="ProtNLM"/>
    </source>
</evidence>
<dbReference type="InterPro" id="IPR051055">
    <property type="entry name" value="PIF1_helicase"/>
</dbReference>
<keyword evidence="2" id="KW-1185">Reference proteome</keyword>
<feature type="non-terminal residue" evidence="1">
    <location>
        <position position="1"/>
    </location>
</feature>
<dbReference type="GO" id="GO:0005524">
    <property type="term" value="F:ATP binding"/>
    <property type="evidence" value="ECO:0007669"/>
    <property type="project" value="UniProtKB-KW"/>
</dbReference>
<dbReference type="PANTHER" id="PTHR47642:SF5">
    <property type="entry name" value="ATP-DEPENDENT DNA HELICASE"/>
    <property type="match status" value="1"/>
</dbReference>
<dbReference type="Gene3D" id="3.40.50.300">
    <property type="entry name" value="P-loop containing nucleotide triphosphate hydrolases"/>
    <property type="match status" value="1"/>
</dbReference>
<proteinExistence type="predicted"/>
<dbReference type="Pfam" id="PF13604">
    <property type="entry name" value="AAA_30"/>
    <property type="match status" value="1"/>
</dbReference>
<dbReference type="PANTHER" id="PTHR47642">
    <property type="entry name" value="ATP-DEPENDENT DNA HELICASE"/>
    <property type="match status" value="1"/>
</dbReference>
<evidence type="ECO:0000313" key="2">
    <source>
        <dbReference type="Proteomes" id="UP000307440"/>
    </source>
</evidence>
<dbReference type="Proteomes" id="UP000307440">
    <property type="component" value="Unassembled WGS sequence"/>
</dbReference>
<dbReference type="GO" id="GO:0006310">
    <property type="term" value="P:DNA recombination"/>
    <property type="evidence" value="ECO:0007669"/>
    <property type="project" value="UniProtKB-KW"/>
</dbReference>
<dbReference type="EMBL" id="ML210285">
    <property type="protein sequence ID" value="TFK20866.1"/>
    <property type="molecule type" value="Genomic_DNA"/>
</dbReference>
<gene>
    <name evidence="1" type="ORF">FA15DRAFT_598942</name>
</gene>
<dbReference type="AlphaFoldDB" id="A0A5C3KKW5"/>
<reference evidence="1 2" key="1">
    <citation type="journal article" date="2019" name="Nat. Ecol. Evol.">
        <title>Megaphylogeny resolves global patterns of mushroom evolution.</title>
        <authorList>
            <person name="Varga T."/>
            <person name="Krizsan K."/>
            <person name="Foldi C."/>
            <person name="Dima B."/>
            <person name="Sanchez-Garcia M."/>
            <person name="Sanchez-Ramirez S."/>
            <person name="Szollosi G.J."/>
            <person name="Szarkandi J.G."/>
            <person name="Papp V."/>
            <person name="Albert L."/>
            <person name="Andreopoulos W."/>
            <person name="Angelini C."/>
            <person name="Antonin V."/>
            <person name="Barry K.W."/>
            <person name="Bougher N.L."/>
            <person name="Buchanan P."/>
            <person name="Buyck B."/>
            <person name="Bense V."/>
            <person name="Catcheside P."/>
            <person name="Chovatia M."/>
            <person name="Cooper J."/>
            <person name="Damon W."/>
            <person name="Desjardin D."/>
            <person name="Finy P."/>
            <person name="Geml J."/>
            <person name="Haridas S."/>
            <person name="Hughes K."/>
            <person name="Justo A."/>
            <person name="Karasinski D."/>
            <person name="Kautmanova I."/>
            <person name="Kiss B."/>
            <person name="Kocsube S."/>
            <person name="Kotiranta H."/>
            <person name="LaButti K.M."/>
            <person name="Lechner B.E."/>
            <person name="Liimatainen K."/>
            <person name="Lipzen A."/>
            <person name="Lukacs Z."/>
            <person name="Mihaltcheva S."/>
            <person name="Morgado L.N."/>
            <person name="Niskanen T."/>
            <person name="Noordeloos M.E."/>
            <person name="Ohm R.A."/>
            <person name="Ortiz-Santana B."/>
            <person name="Ovrebo C."/>
            <person name="Racz N."/>
            <person name="Riley R."/>
            <person name="Savchenko A."/>
            <person name="Shiryaev A."/>
            <person name="Soop K."/>
            <person name="Spirin V."/>
            <person name="Szebenyi C."/>
            <person name="Tomsovsky M."/>
            <person name="Tulloss R.E."/>
            <person name="Uehling J."/>
            <person name="Grigoriev I.V."/>
            <person name="Vagvolgyi C."/>
            <person name="Papp T."/>
            <person name="Martin F.M."/>
            <person name="Miettinen O."/>
            <person name="Hibbett D.S."/>
            <person name="Nagy L.G."/>
        </authorList>
    </citation>
    <scope>NUCLEOTIDE SEQUENCE [LARGE SCALE GENOMIC DNA]</scope>
    <source>
        <strain evidence="1 2">CBS 121175</strain>
    </source>
</reference>
<dbReference type="GO" id="GO:0000723">
    <property type="term" value="P:telomere maintenance"/>
    <property type="evidence" value="ECO:0007669"/>
    <property type="project" value="InterPro"/>
</dbReference>
<dbReference type="GO" id="GO:0043139">
    <property type="term" value="F:5'-3' DNA helicase activity"/>
    <property type="evidence" value="ECO:0007669"/>
    <property type="project" value="UniProtKB-EC"/>
</dbReference>
<sequence length="138" mass="15486">LKKSFVPRIKSDTNMINNTIQIFSLNTEQKRAFSIIAQHAISEHPQQLKMYLGGMGGTGKSQVIHALIHFFNSRNESHRFIVLAPTGTILSCLDGEEKIRSEGGLVLDAHERLHGVEYIFIDEVSMISAMDLYDISVQ</sequence>
<dbReference type="SUPFAM" id="SSF52540">
    <property type="entry name" value="P-loop containing nucleoside triphosphate hydrolases"/>
    <property type="match status" value="1"/>
</dbReference>
<dbReference type="InterPro" id="IPR027417">
    <property type="entry name" value="P-loop_NTPase"/>
</dbReference>
<organism evidence="1 2">
    <name type="scientific">Coprinopsis marcescibilis</name>
    <name type="common">Agaric fungus</name>
    <name type="synonym">Psathyrella marcescibilis</name>
    <dbReference type="NCBI Taxonomy" id="230819"/>
    <lineage>
        <taxon>Eukaryota</taxon>
        <taxon>Fungi</taxon>
        <taxon>Dikarya</taxon>
        <taxon>Basidiomycota</taxon>
        <taxon>Agaricomycotina</taxon>
        <taxon>Agaricomycetes</taxon>
        <taxon>Agaricomycetidae</taxon>
        <taxon>Agaricales</taxon>
        <taxon>Agaricineae</taxon>
        <taxon>Psathyrellaceae</taxon>
        <taxon>Coprinopsis</taxon>
    </lineage>
</organism>
<dbReference type="GO" id="GO:0016787">
    <property type="term" value="F:hydrolase activity"/>
    <property type="evidence" value="ECO:0007669"/>
    <property type="project" value="UniProtKB-KW"/>
</dbReference>
<evidence type="ECO:0000313" key="1">
    <source>
        <dbReference type="EMBL" id="TFK20866.1"/>
    </source>
</evidence>
<protein>
    <recommendedName>
        <fullName evidence="3">DNA helicase</fullName>
    </recommendedName>
</protein>
<dbReference type="GO" id="GO:0006281">
    <property type="term" value="P:DNA repair"/>
    <property type="evidence" value="ECO:0007669"/>
    <property type="project" value="UniProtKB-KW"/>
</dbReference>
<name>A0A5C3KKW5_COPMA</name>
<dbReference type="OrthoDB" id="432234at2759"/>